<feature type="non-terminal residue" evidence="2">
    <location>
        <position position="1"/>
    </location>
</feature>
<evidence type="ECO:0000256" key="1">
    <source>
        <dbReference type="SAM" id="Phobius"/>
    </source>
</evidence>
<reference evidence="2 3" key="1">
    <citation type="submission" date="2015-09" db="EMBL/GenBank/DDBJ databases">
        <title>Atta colombica WGS genome.</title>
        <authorList>
            <person name="Nygaard S."/>
            <person name="Hu H."/>
            <person name="Boomsma J."/>
            <person name="Zhang G."/>
        </authorList>
    </citation>
    <scope>NUCLEOTIDE SEQUENCE [LARGE SCALE GENOMIC DNA]</scope>
    <source>
        <strain evidence="2">Treedump-2</strain>
        <tissue evidence="2">Whole body</tissue>
    </source>
</reference>
<dbReference type="AlphaFoldDB" id="A0A151I2T5"/>
<feature type="transmembrane region" description="Helical" evidence="1">
    <location>
        <begin position="12"/>
        <end position="32"/>
    </location>
</feature>
<keyword evidence="1" id="KW-0812">Transmembrane</keyword>
<gene>
    <name evidence="2" type="ORF">ALC53_07510</name>
</gene>
<keyword evidence="1" id="KW-1133">Transmembrane helix</keyword>
<proteinExistence type="predicted"/>
<dbReference type="Gene3D" id="3.15.10.30">
    <property type="entry name" value="Haemolymph juvenile hormone binding protein"/>
    <property type="match status" value="1"/>
</dbReference>
<protein>
    <submittedName>
        <fullName evidence="2">Uncharacterized protein</fullName>
    </submittedName>
</protein>
<sequence length="750" mass="83707">SSTAFSSGFSELVIPLSIVISSTSCTFFPAEITTSGSVFLSIVCVLLPMSFVVFISWFCVSFMISIFFSLFLEITSINKSLVSFTLSALLRVNGRCVITSSIFIADSVIGTFAVDSLSVIDSASIVDSTSGAISGFAVGSVVDFDSEVGFSSAKDSWEVLMGDSVSYSVAGTIERVARGHLFVELSRMTYTQGKLNSALKESRDSVKDDFIRITARRCLHRGKDVCATSSRPFPSTASDDDSAAKPLTQLFIERPIERIAFLRRDSTEGLTTKQSPYAKHMRKAIGSPMETRSLALYFVACCYRAINLLMLSMMTLTRCGLLEVSQMIWNKTVSGGITKIGKLDPLRVPLIKIDQSEGDVNYRVILKNLEIIGLNGSVLESVHVACGRLKSNLNETEVGYVSYSDLRDMDSIRYRFHTVTREPSVSKESFQAIVSPTNQTADIRSFLRYQDAHFDRLQQDQHGIRMFEQNRQYDRISSRPVISDGSYKTNLRLAYIQPVYTQNTKGVQEYHRSPQNNKDLIDCISASEIVETRLKNQDARPPVSFNRQSRLDVASSISKIKLSRNIIREQSSYIDIVYADDKTNGSVKHFGNLHTDFRENQRVYGIEDVMKNIRENDNVMHVVLRIRVPLLRVKSQYTLMGKVGKEMLHGNGLLVENFTDVVGDFTLELKKVNEELIIVRGARANLSAIDKEINFHGMDEKESVQIILSHGLIAAEAVAAMLADDFATKGLSERMADALVYRMYKDLPVN</sequence>
<name>A0A151I2T5_9HYME</name>
<dbReference type="Proteomes" id="UP000078540">
    <property type="component" value="Unassembled WGS sequence"/>
</dbReference>
<organism evidence="2 3">
    <name type="scientific">Atta colombica</name>
    <dbReference type="NCBI Taxonomy" id="520822"/>
    <lineage>
        <taxon>Eukaryota</taxon>
        <taxon>Metazoa</taxon>
        <taxon>Ecdysozoa</taxon>
        <taxon>Arthropoda</taxon>
        <taxon>Hexapoda</taxon>
        <taxon>Insecta</taxon>
        <taxon>Pterygota</taxon>
        <taxon>Neoptera</taxon>
        <taxon>Endopterygota</taxon>
        <taxon>Hymenoptera</taxon>
        <taxon>Apocrita</taxon>
        <taxon>Aculeata</taxon>
        <taxon>Formicoidea</taxon>
        <taxon>Formicidae</taxon>
        <taxon>Myrmicinae</taxon>
        <taxon>Atta</taxon>
    </lineage>
</organism>
<accession>A0A151I2T5</accession>
<dbReference type="STRING" id="520822.A0A151I2T5"/>
<dbReference type="EMBL" id="KQ976523">
    <property type="protein sequence ID" value="KYM82026.1"/>
    <property type="molecule type" value="Genomic_DNA"/>
</dbReference>
<evidence type="ECO:0000313" key="2">
    <source>
        <dbReference type="EMBL" id="KYM82026.1"/>
    </source>
</evidence>
<keyword evidence="1" id="KW-0472">Membrane</keyword>
<keyword evidence="3" id="KW-1185">Reference proteome</keyword>
<evidence type="ECO:0000313" key="3">
    <source>
        <dbReference type="Proteomes" id="UP000078540"/>
    </source>
</evidence>
<feature type="transmembrane region" description="Helical" evidence="1">
    <location>
        <begin position="38"/>
        <end position="71"/>
    </location>
</feature>
<dbReference type="InterPro" id="IPR038606">
    <property type="entry name" value="To_sf"/>
</dbReference>